<dbReference type="Gene3D" id="3.80.10.10">
    <property type="entry name" value="Ribonuclease Inhibitor"/>
    <property type="match status" value="1"/>
</dbReference>
<dbReference type="InterPro" id="IPR036047">
    <property type="entry name" value="F-box-like_dom_sf"/>
</dbReference>
<dbReference type="InterPro" id="IPR032675">
    <property type="entry name" value="LRR_dom_sf"/>
</dbReference>
<dbReference type="PANTHER" id="PTHR31900">
    <property type="entry name" value="F-BOX/RNI SUPERFAMILY PROTEIN-RELATED"/>
    <property type="match status" value="1"/>
</dbReference>
<dbReference type="InterPro" id="IPR053781">
    <property type="entry name" value="F-box_AtFBL13-like"/>
</dbReference>
<sequence>MSELGAIHRSGEDWISFLPEPLLCQVLSDLPTKIAVRTSILSTRWRNLWLSIPVLDVDIDDFFDLTTFVSLVSKYLDFSTESSLHTLKITFKRQEVDLFSIKSWIETAVLRKIQHLEVDCRMSFMCEVMPLSLYLCETLVSLRLHFVALHSFEFVSLPNLKVMHLEENVYADDEILENLVSSYETVKILRVRSQALNSLKLVLDSSRSWYNDDSEGWEVLIDAPRLKYLSIKDDQSASFVITNLCSSAKVEIGVSFNVNDIWDLDDSLERISSVGKLLTGLSNVRDMTLSGTTLKIICQYLKHEPMPQFHDMTRFQAKLYVSDLEKLPSILESCPNLQSLVLKLKGITDKEEISFSSVPKCMQSSLEYIELRRPNCGNAVVEMKVIKYLLEHSGVLKKFTLRVDCPIKAQDPVVVRELMRFRRCSSACEVNVGILEDDP</sequence>
<dbReference type="Proteomes" id="UP000030689">
    <property type="component" value="Unassembled WGS sequence"/>
</dbReference>
<dbReference type="STRING" id="72664.V4LQU9"/>
<keyword evidence="3" id="KW-1185">Reference proteome</keyword>
<dbReference type="OMA" id="SIARDMT"/>
<dbReference type="SUPFAM" id="SSF52047">
    <property type="entry name" value="RNI-like"/>
    <property type="match status" value="1"/>
</dbReference>
<feature type="domain" description="FBD" evidence="1">
    <location>
        <begin position="360"/>
        <end position="433"/>
    </location>
</feature>
<dbReference type="SMART" id="SM00579">
    <property type="entry name" value="FBD"/>
    <property type="match status" value="1"/>
</dbReference>
<dbReference type="AlphaFoldDB" id="V4LQU9"/>
<dbReference type="InterPro" id="IPR055411">
    <property type="entry name" value="LRR_FXL15/At3g58940/PEG3-like"/>
</dbReference>
<accession>V4LQU9</accession>
<dbReference type="InterPro" id="IPR001810">
    <property type="entry name" value="F-box_dom"/>
</dbReference>
<dbReference type="KEGG" id="eus:EUTSA_v10015662mg"/>
<dbReference type="SUPFAM" id="SSF81383">
    <property type="entry name" value="F-box domain"/>
    <property type="match status" value="1"/>
</dbReference>
<dbReference type="Gramene" id="ESQ42228">
    <property type="protein sequence ID" value="ESQ42228"/>
    <property type="gene ID" value="EUTSA_v10015662mg"/>
</dbReference>
<evidence type="ECO:0000313" key="2">
    <source>
        <dbReference type="EMBL" id="ESQ42228.1"/>
    </source>
</evidence>
<dbReference type="InterPro" id="IPR006566">
    <property type="entry name" value="FBD"/>
</dbReference>
<dbReference type="Pfam" id="PF00646">
    <property type="entry name" value="F-box"/>
    <property type="match status" value="1"/>
</dbReference>
<dbReference type="eggNOG" id="ENOG502T0EG">
    <property type="taxonomic scope" value="Eukaryota"/>
</dbReference>
<dbReference type="EMBL" id="KI517464">
    <property type="protein sequence ID" value="ESQ42228.1"/>
    <property type="molecule type" value="Genomic_DNA"/>
</dbReference>
<dbReference type="Pfam" id="PF08387">
    <property type="entry name" value="FBD"/>
    <property type="match status" value="1"/>
</dbReference>
<dbReference type="CDD" id="cd22160">
    <property type="entry name" value="F-box_AtFBL13-like"/>
    <property type="match status" value="1"/>
</dbReference>
<proteinExistence type="predicted"/>
<gene>
    <name evidence="2" type="ORF">EUTSA_v10015662mg</name>
</gene>
<dbReference type="PANTHER" id="PTHR31900:SF25">
    <property type="entry name" value="FBD DOMAIN-CONTAINING PROTEIN"/>
    <property type="match status" value="1"/>
</dbReference>
<dbReference type="InterPro" id="IPR050232">
    <property type="entry name" value="FBL13/AtMIF1-like"/>
</dbReference>
<protein>
    <recommendedName>
        <fullName evidence="1">FBD domain-containing protein</fullName>
    </recommendedName>
</protein>
<dbReference type="Pfam" id="PF24758">
    <property type="entry name" value="LRR_At5g56370"/>
    <property type="match status" value="1"/>
</dbReference>
<evidence type="ECO:0000259" key="1">
    <source>
        <dbReference type="SMART" id="SM00579"/>
    </source>
</evidence>
<reference evidence="2 3" key="1">
    <citation type="journal article" date="2013" name="Front. Plant Sci.">
        <title>The Reference Genome of the Halophytic Plant Eutrema salsugineum.</title>
        <authorList>
            <person name="Yang R."/>
            <person name="Jarvis D.E."/>
            <person name="Chen H."/>
            <person name="Beilstein M.A."/>
            <person name="Grimwood J."/>
            <person name="Jenkins J."/>
            <person name="Shu S."/>
            <person name="Prochnik S."/>
            <person name="Xin M."/>
            <person name="Ma C."/>
            <person name="Schmutz J."/>
            <person name="Wing R.A."/>
            <person name="Mitchell-Olds T."/>
            <person name="Schumaker K.S."/>
            <person name="Wang X."/>
        </authorList>
    </citation>
    <scope>NUCLEOTIDE SEQUENCE [LARGE SCALE GENOMIC DNA]</scope>
</reference>
<organism evidence="2 3">
    <name type="scientific">Eutrema salsugineum</name>
    <name type="common">Saltwater cress</name>
    <name type="synonym">Sisymbrium salsugineum</name>
    <dbReference type="NCBI Taxonomy" id="72664"/>
    <lineage>
        <taxon>Eukaryota</taxon>
        <taxon>Viridiplantae</taxon>
        <taxon>Streptophyta</taxon>
        <taxon>Embryophyta</taxon>
        <taxon>Tracheophyta</taxon>
        <taxon>Spermatophyta</taxon>
        <taxon>Magnoliopsida</taxon>
        <taxon>eudicotyledons</taxon>
        <taxon>Gunneridae</taxon>
        <taxon>Pentapetalae</taxon>
        <taxon>rosids</taxon>
        <taxon>malvids</taxon>
        <taxon>Brassicales</taxon>
        <taxon>Brassicaceae</taxon>
        <taxon>Eutremeae</taxon>
        <taxon>Eutrema</taxon>
    </lineage>
</organism>
<evidence type="ECO:0000313" key="3">
    <source>
        <dbReference type="Proteomes" id="UP000030689"/>
    </source>
</evidence>
<name>V4LQU9_EUTSA</name>